<dbReference type="GO" id="GO:0005869">
    <property type="term" value="C:dynactin complex"/>
    <property type="evidence" value="ECO:0007669"/>
    <property type="project" value="TreeGrafter"/>
</dbReference>
<keyword evidence="7" id="KW-1185">Reference proteome</keyword>
<dbReference type="AlphaFoldDB" id="A0A2T9ZK43"/>
<dbReference type="Proteomes" id="UP000245609">
    <property type="component" value="Unassembled WGS sequence"/>
</dbReference>
<sequence length="188" mass="21041">MELPFIEYEESEYYETDTGNKVSKSANILGSHNILLAGKTIIQESCMIRGDLRREGAQNNTSFIIGRYCLFAKNTLFKPPYKIFKGLFSYFPMKIGDYVHVDENSIVEAASIGNCVRIGKNCVIGRFAIIKDGVVIKDDTVIPPNTVIPSFTLVSGCPPKQVIEPLSENVPENLESKAKSYYMKFIPK</sequence>
<dbReference type="CDD" id="cd03359">
    <property type="entry name" value="LbH_Dynactin_5"/>
    <property type="match status" value="1"/>
</dbReference>
<gene>
    <name evidence="6" type="ORF">BB560_000515</name>
</gene>
<name>A0A2T9ZK43_9FUNG</name>
<organism evidence="6 7">
    <name type="scientific">Smittium megazygosporum</name>
    <dbReference type="NCBI Taxonomy" id="133381"/>
    <lineage>
        <taxon>Eukaryota</taxon>
        <taxon>Fungi</taxon>
        <taxon>Fungi incertae sedis</taxon>
        <taxon>Zoopagomycota</taxon>
        <taxon>Kickxellomycotina</taxon>
        <taxon>Harpellomycetes</taxon>
        <taxon>Harpellales</taxon>
        <taxon>Legeriomycetaceae</taxon>
        <taxon>Smittium</taxon>
    </lineage>
</organism>
<evidence type="ECO:0000256" key="2">
    <source>
        <dbReference type="ARBA" id="ARBA00022490"/>
    </source>
</evidence>
<comment type="caution">
    <text evidence="6">The sequence shown here is derived from an EMBL/GenBank/DDBJ whole genome shotgun (WGS) entry which is preliminary data.</text>
</comment>
<accession>A0A2T9ZK43</accession>
<evidence type="ECO:0000313" key="7">
    <source>
        <dbReference type="Proteomes" id="UP000245609"/>
    </source>
</evidence>
<keyword evidence="2" id="KW-0963">Cytoplasm</keyword>
<protein>
    <recommendedName>
        <fullName evidence="5">Dynactin subunit 5</fullName>
    </recommendedName>
</protein>
<dbReference type="PANTHER" id="PTHR46126:SF1">
    <property type="entry name" value="DYNACTIN SUBUNIT 5"/>
    <property type="match status" value="1"/>
</dbReference>
<dbReference type="Pfam" id="PF21711">
    <property type="entry name" value="DCTN5"/>
    <property type="match status" value="1"/>
</dbReference>
<dbReference type="OrthoDB" id="417208at2759"/>
<evidence type="ECO:0000313" key="6">
    <source>
        <dbReference type="EMBL" id="PVV04969.1"/>
    </source>
</evidence>
<comment type="similarity">
    <text evidence="4">Belongs to the dynactin subunits 5/6 family. Dynactin subunit 5 subfamily.</text>
</comment>
<evidence type="ECO:0000256" key="4">
    <source>
        <dbReference type="ARBA" id="ARBA00034706"/>
    </source>
</evidence>
<dbReference type="InterPro" id="IPR011004">
    <property type="entry name" value="Trimer_LpxA-like_sf"/>
</dbReference>
<evidence type="ECO:0000256" key="3">
    <source>
        <dbReference type="ARBA" id="ARBA00023212"/>
    </source>
</evidence>
<evidence type="ECO:0000256" key="1">
    <source>
        <dbReference type="ARBA" id="ARBA00004245"/>
    </source>
</evidence>
<dbReference type="STRING" id="133381.A0A2T9ZK43"/>
<dbReference type="InterPro" id="IPR047125">
    <property type="entry name" value="DCTN5"/>
</dbReference>
<keyword evidence="3" id="KW-0206">Cytoskeleton</keyword>
<reference evidence="6 7" key="1">
    <citation type="journal article" date="2018" name="MBio">
        <title>Comparative Genomics Reveals the Core Gene Toolbox for the Fungus-Insect Symbiosis.</title>
        <authorList>
            <person name="Wang Y."/>
            <person name="Stata M."/>
            <person name="Wang W."/>
            <person name="Stajich J.E."/>
            <person name="White M.M."/>
            <person name="Moncalvo J.M."/>
        </authorList>
    </citation>
    <scope>NUCLEOTIDE SEQUENCE [LARGE SCALE GENOMIC DNA]</scope>
    <source>
        <strain evidence="6 7">SC-DP-2</strain>
    </source>
</reference>
<proteinExistence type="inferred from homology"/>
<dbReference type="EMBL" id="MBFS01000056">
    <property type="protein sequence ID" value="PVV04969.1"/>
    <property type="molecule type" value="Genomic_DNA"/>
</dbReference>
<comment type="subcellular location">
    <subcellularLocation>
        <location evidence="1">Cytoplasm</location>
        <location evidence="1">Cytoskeleton</location>
    </subcellularLocation>
</comment>
<dbReference type="PANTHER" id="PTHR46126">
    <property type="entry name" value="DYNACTIN SUBUNIT 5"/>
    <property type="match status" value="1"/>
</dbReference>
<dbReference type="SUPFAM" id="SSF51161">
    <property type="entry name" value="Trimeric LpxA-like enzymes"/>
    <property type="match status" value="1"/>
</dbReference>
<dbReference type="Gene3D" id="2.160.10.10">
    <property type="entry name" value="Hexapeptide repeat proteins"/>
    <property type="match status" value="1"/>
</dbReference>
<evidence type="ECO:0000256" key="5">
    <source>
        <dbReference type="ARBA" id="ARBA00034865"/>
    </source>
</evidence>